<keyword evidence="3" id="KW-1185">Reference proteome</keyword>
<protein>
    <recommendedName>
        <fullName evidence="4">Allophanate hydrolase</fullName>
    </recommendedName>
</protein>
<proteinExistence type="predicted"/>
<feature type="transmembrane region" description="Helical" evidence="1">
    <location>
        <begin position="95"/>
        <end position="114"/>
    </location>
</feature>
<organism evidence="2 3">
    <name type="scientific">Sinomonas terricola</name>
    <dbReference type="NCBI Taxonomy" id="3110330"/>
    <lineage>
        <taxon>Bacteria</taxon>
        <taxon>Bacillati</taxon>
        <taxon>Actinomycetota</taxon>
        <taxon>Actinomycetes</taxon>
        <taxon>Micrococcales</taxon>
        <taxon>Micrococcaceae</taxon>
        <taxon>Sinomonas</taxon>
    </lineage>
</organism>
<gene>
    <name evidence="2" type="ORF">SPF06_04010</name>
</gene>
<keyword evidence="1" id="KW-1133">Transmembrane helix</keyword>
<accession>A0ABU5T2J8</accession>
<name>A0ABU5T2J8_9MICC</name>
<keyword evidence="1" id="KW-0472">Membrane</keyword>
<comment type="caution">
    <text evidence="2">The sequence shown here is derived from an EMBL/GenBank/DDBJ whole genome shotgun (WGS) entry which is preliminary data.</text>
</comment>
<evidence type="ECO:0000313" key="3">
    <source>
        <dbReference type="Proteomes" id="UP001304769"/>
    </source>
</evidence>
<dbReference type="RefSeq" id="WP_323277624.1">
    <property type="nucleotide sequence ID" value="NZ_JAYGGQ010000001.1"/>
</dbReference>
<dbReference type="Proteomes" id="UP001304769">
    <property type="component" value="Unassembled WGS sequence"/>
</dbReference>
<sequence length="130" mass="13826">MSSISSSAKPTVRTGRSYWLAISAIYGISLGFMAVADRVWLWAVLPGFVLGLVVLARLYGQLQAWVQGRSVPAWIGILAFILGVAATQIHASGLAIWLGPIFAAAALGALFVLLDRFGKFDDHGSSHDPS</sequence>
<feature type="transmembrane region" description="Helical" evidence="1">
    <location>
        <begin position="71"/>
        <end position="89"/>
    </location>
</feature>
<dbReference type="EMBL" id="JAYGGQ010000001">
    <property type="protein sequence ID" value="MEA5453879.1"/>
    <property type="molecule type" value="Genomic_DNA"/>
</dbReference>
<reference evidence="2 3" key="1">
    <citation type="submission" date="2023-12" db="EMBL/GenBank/DDBJ databases">
        <title>Sinomonas terricola sp. nov, isolated from litchi orchard soil in Guangdong, PR China.</title>
        <authorList>
            <person name="Jiaxin W."/>
            <person name="Yang Z."/>
            <person name="Honghui Z."/>
        </authorList>
    </citation>
    <scope>NUCLEOTIDE SEQUENCE [LARGE SCALE GENOMIC DNA]</scope>
    <source>
        <strain evidence="2 3">JGH33</strain>
    </source>
</reference>
<feature type="transmembrane region" description="Helical" evidence="1">
    <location>
        <begin position="40"/>
        <end position="59"/>
    </location>
</feature>
<evidence type="ECO:0000313" key="2">
    <source>
        <dbReference type="EMBL" id="MEA5453879.1"/>
    </source>
</evidence>
<feature type="transmembrane region" description="Helical" evidence="1">
    <location>
        <begin position="17"/>
        <end position="34"/>
    </location>
</feature>
<evidence type="ECO:0000256" key="1">
    <source>
        <dbReference type="SAM" id="Phobius"/>
    </source>
</evidence>
<evidence type="ECO:0008006" key="4">
    <source>
        <dbReference type="Google" id="ProtNLM"/>
    </source>
</evidence>
<keyword evidence="1" id="KW-0812">Transmembrane</keyword>